<comment type="subcellular location">
    <subcellularLocation>
        <location evidence="1">Membrane</location>
        <topology evidence="1">Multi-pass membrane protein</topology>
    </subcellularLocation>
</comment>
<protein>
    <recommendedName>
        <fullName evidence="8">Cation/H+ exchanger transmembrane domain-containing protein</fullName>
    </recommendedName>
</protein>
<feature type="transmembrane region" description="Helical" evidence="7">
    <location>
        <begin position="369"/>
        <end position="388"/>
    </location>
</feature>
<organism evidence="9 10">
    <name type="scientific">Adineta ricciae</name>
    <name type="common">Rotifer</name>
    <dbReference type="NCBI Taxonomy" id="249248"/>
    <lineage>
        <taxon>Eukaryota</taxon>
        <taxon>Metazoa</taxon>
        <taxon>Spiralia</taxon>
        <taxon>Gnathifera</taxon>
        <taxon>Rotifera</taxon>
        <taxon>Eurotatoria</taxon>
        <taxon>Bdelloidea</taxon>
        <taxon>Adinetida</taxon>
        <taxon>Adinetidae</taxon>
        <taxon>Adineta</taxon>
    </lineage>
</organism>
<dbReference type="AlphaFoldDB" id="A0A813MI19"/>
<keyword evidence="6 7" id="KW-0472">Membrane</keyword>
<feature type="transmembrane region" description="Helical" evidence="7">
    <location>
        <begin position="87"/>
        <end position="107"/>
    </location>
</feature>
<dbReference type="PANTHER" id="PTHR32468:SF0">
    <property type="entry name" value="K(+)_H(+) ANTIPORTER 1"/>
    <property type="match status" value="1"/>
</dbReference>
<sequence length="536" mass="59561">MTIIDSYQRLGNKYPRQLSVSLSTYTSALSVQYTAYIKDTILAKILSYIRQPQVIGQIIAGIIFGPSLLGQINAWTEAIWPPSSIPVFQLIANLGLIFFMFFLGLELDLEQIKTSWKTTIPIACASIIIPVGIGCAVALWLYDMNTGLDTNKAAFILFIASGFGFSAFPVLATLLNAMDLLNKPIGIQTISLAAVEDICVWVILAIASAFSSGGSALQGLYTLLLTLAFIAIMVLIIRPILKRIHEYYWRRHDDTNVYLVVGCFLLLIVSAFTTEVMGVHAFFGAFISGLCIPRKGELTDFLGVRIELIIVEFFLPLYFANSGLNTHLNLLTSGKVWWTLVVLLILASTAKIVPVALMTKLCTKKPWSYCLSIGVLMNTRGIVQLVVLNIGVQLKVISEIIFALFVLMATILTFLTSPILYLLYRKNFNIKKLSTPQVANELRHIREGDIGMDDYSNMNQTEAIIDLERNELNRSSSTLTKQLSTSNGALNTLFTVDEQLNYPQINQDPERGQLAVLDNIVAMPVCPRRPIYMTKF</sequence>
<evidence type="ECO:0000313" key="9">
    <source>
        <dbReference type="EMBL" id="CAF0723885.1"/>
    </source>
</evidence>
<feature type="transmembrane region" description="Helical" evidence="7">
    <location>
        <begin position="216"/>
        <end position="236"/>
    </location>
</feature>
<evidence type="ECO:0000256" key="1">
    <source>
        <dbReference type="ARBA" id="ARBA00004141"/>
    </source>
</evidence>
<evidence type="ECO:0000256" key="7">
    <source>
        <dbReference type="SAM" id="Phobius"/>
    </source>
</evidence>
<evidence type="ECO:0000256" key="5">
    <source>
        <dbReference type="ARBA" id="ARBA00023065"/>
    </source>
</evidence>
<evidence type="ECO:0000256" key="6">
    <source>
        <dbReference type="ARBA" id="ARBA00023136"/>
    </source>
</evidence>
<dbReference type="GO" id="GO:0015297">
    <property type="term" value="F:antiporter activity"/>
    <property type="evidence" value="ECO:0007669"/>
    <property type="project" value="InterPro"/>
</dbReference>
<dbReference type="InterPro" id="IPR050794">
    <property type="entry name" value="CPA2_transporter"/>
</dbReference>
<dbReference type="InterPro" id="IPR006153">
    <property type="entry name" value="Cation/H_exchanger_TM"/>
</dbReference>
<feature type="domain" description="Cation/H+ exchanger transmembrane" evidence="8">
    <location>
        <begin position="42"/>
        <end position="420"/>
    </location>
</feature>
<evidence type="ECO:0000256" key="3">
    <source>
        <dbReference type="ARBA" id="ARBA00022692"/>
    </source>
</evidence>
<accession>A0A813MI19</accession>
<gene>
    <name evidence="9" type="ORF">EDS130_LOCUS544</name>
</gene>
<reference evidence="9" key="1">
    <citation type="submission" date="2021-02" db="EMBL/GenBank/DDBJ databases">
        <authorList>
            <person name="Nowell W R."/>
        </authorList>
    </citation>
    <scope>NUCLEOTIDE SEQUENCE</scope>
</reference>
<evidence type="ECO:0000313" key="10">
    <source>
        <dbReference type="Proteomes" id="UP000663852"/>
    </source>
</evidence>
<dbReference type="GO" id="GO:1902600">
    <property type="term" value="P:proton transmembrane transport"/>
    <property type="evidence" value="ECO:0007669"/>
    <property type="project" value="InterPro"/>
</dbReference>
<proteinExistence type="predicted"/>
<feature type="transmembrane region" description="Helical" evidence="7">
    <location>
        <begin position="400"/>
        <end position="424"/>
    </location>
</feature>
<dbReference type="PANTHER" id="PTHR32468">
    <property type="entry name" value="CATION/H + ANTIPORTER"/>
    <property type="match status" value="1"/>
</dbReference>
<evidence type="ECO:0000256" key="4">
    <source>
        <dbReference type="ARBA" id="ARBA00022989"/>
    </source>
</evidence>
<keyword evidence="3 7" id="KW-0812">Transmembrane</keyword>
<dbReference type="GO" id="GO:0016020">
    <property type="term" value="C:membrane"/>
    <property type="evidence" value="ECO:0007669"/>
    <property type="project" value="UniProtKB-SubCell"/>
</dbReference>
<feature type="transmembrane region" description="Helical" evidence="7">
    <location>
        <begin position="54"/>
        <end position="75"/>
    </location>
</feature>
<dbReference type="Proteomes" id="UP000663852">
    <property type="component" value="Unassembled WGS sequence"/>
</dbReference>
<comment type="caution">
    <text evidence="9">The sequence shown here is derived from an EMBL/GenBank/DDBJ whole genome shotgun (WGS) entry which is preliminary data.</text>
</comment>
<evidence type="ECO:0000259" key="8">
    <source>
        <dbReference type="Pfam" id="PF00999"/>
    </source>
</evidence>
<feature type="transmembrane region" description="Helical" evidence="7">
    <location>
        <begin position="256"/>
        <end position="272"/>
    </location>
</feature>
<dbReference type="InterPro" id="IPR038770">
    <property type="entry name" value="Na+/solute_symporter_sf"/>
</dbReference>
<keyword evidence="5" id="KW-0406">Ion transport</keyword>
<keyword evidence="4 7" id="KW-1133">Transmembrane helix</keyword>
<dbReference type="Gene3D" id="1.20.1530.20">
    <property type="match status" value="1"/>
</dbReference>
<feature type="transmembrane region" description="Helical" evidence="7">
    <location>
        <begin position="190"/>
        <end position="210"/>
    </location>
</feature>
<dbReference type="Pfam" id="PF00999">
    <property type="entry name" value="Na_H_Exchanger"/>
    <property type="match status" value="1"/>
</dbReference>
<keyword evidence="2" id="KW-0813">Transport</keyword>
<feature type="transmembrane region" description="Helical" evidence="7">
    <location>
        <begin position="119"/>
        <end position="142"/>
    </location>
</feature>
<dbReference type="EMBL" id="CAJNOJ010000001">
    <property type="protein sequence ID" value="CAF0723885.1"/>
    <property type="molecule type" value="Genomic_DNA"/>
</dbReference>
<name>A0A813MI19_ADIRI</name>
<dbReference type="OrthoDB" id="2687058at2759"/>
<feature type="transmembrane region" description="Helical" evidence="7">
    <location>
        <begin position="154"/>
        <end position="178"/>
    </location>
</feature>
<evidence type="ECO:0000256" key="2">
    <source>
        <dbReference type="ARBA" id="ARBA00022448"/>
    </source>
</evidence>
<feature type="transmembrane region" description="Helical" evidence="7">
    <location>
        <begin position="336"/>
        <end position="357"/>
    </location>
</feature>